<feature type="compositionally biased region" description="Low complexity" evidence="1">
    <location>
        <begin position="80"/>
        <end position="90"/>
    </location>
</feature>
<feature type="region of interest" description="Disordered" evidence="1">
    <location>
        <begin position="68"/>
        <end position="90"/>
    </location>
</feature>
<protein>
    <recommendedName>
        <fullName evidence="4">Dynein light chain</fullName>
    </recommendedName>
</protein>
<dbReference type="Pfam" id="PF01221">
    <property type="entry name" value="Dynein_light"/>
    <property type="match status" value="1"/>
</dbReference>
<evidence type="ECO:0000313" key="3">
    <source>
        <dbReference type="Proteomes" id="UP000574390"/>
    </source>
</evidence>
<feature type="region of interest" description="Disordered" evidence="1">
    <location>
        <begin position="186"/>
        <end position="214"/>
    </location>
</feature>
<evidence type="ECO:0000313" key="2">
    <source>
        <dbReference type="EMBL" id="KAF4736175.1"/>
    </source>
</evidence>
<dbReference type="SUPFAM" id="SSF54648">
    <property type="entry name" value="DLC"/>
    <property type="match status" value="1"/>
</dbReference>
<name>A0A7J6STS1_PEROL</name>
<dbReference type="GO" id="GO:0007017">
    <property type="term" value="P:microtubule-based process"/>
    <property type="evidence" value="ECO:0007669"/>
    <property type="project" value="InterPro"/>
</dbReference>
<dbReference type="AlphaFoldDB" id="A0A7J6STS1"/>
<dbReference type="InterPro" id="IPR001372">
    <property type="entry name" value="Dynein_light_chain_typ-1/2"/>
</dbReference>
<dbReference type="CDD" id="cd21450">
    <property type="entry name" value="DLC-like_DYNLL1-like"/>
    <property type="match status" value="1"/>
</dbReference>
<dbReference type="GO" id="GO:0030286">
    <property type="term" value="C:dynein complex"/>
    <property type="evidence" value="ECO:0007669"/>
    <property type="project" value="InterPro"/>
</dbReference>
<sequence length="408" mass="44304">MGMMCFSHRDWCTGRDGRLWCPLRMDQRPRGSSPPLYGPPPGSYSILLPSSTHVHNFQLPALPTGPDNFAITGLPDMDENSSSSSEYSNDEGASLKESLVNMLSTLSWPRVEVKDAFASSVAEFEESVDSVWEWLSRPVPLCGGPPKEYDPASEEIVHEWAPPMSQYQSVTSIGSLGDHHSLAAEAPVSVDPSTSASSSQQQMNSLNSITRSKVESSWPAGPALIGTTARKVIDKLTSRRRQEKAALYGGSSPFTTIPPPCEVIPDEAGSSIDDAIHPYCLKEILVSFVDRSLKLMSMDSSSERPVESLTASAPTQPVHTTCHVAAMPGDILNFILKEAKACEVKRLKDPSSSYSAVAKKLKDTIEQHHPGTWHVFVGKDFGAHVSAEANHLAHFNVGATAFMIYKHG</sequence>
<dbReference type="Gene3D" id="3.30.740.10">
    <property type="entry name" value="Protein Inhibitor Of Neuronal Nitric Oxide Synthase"/>
    <property type="match status" value="1"/>
</dbReference>
<feature type="compositionally biased region" description="Low complexity" evidence="1">
    <location>
        <begin position="189"/>
        <end position="208"/>
    </location>
</feature>
<comment type="caution">
    <text evidence="2">The sequence shown here is derived from an EMBL/GenBank/DDBJ whole genome shotgun (WGS) entry which is preliminary data.</text>
</comment>
<evidence type="ECO:0000256" key="1">
    <source>
        <dbReference type="SAM" id="MobiDB-lite"/>
    </source>
</evidence>
<accession>A0A7J6STS1</accession>
<organism evidence="2 3">
    <name type="scientific">Perkinsus olseni</name>
    <name type="common">Perkinsus atlanticus</name>
    <dbReference type="NCBI Taxonomy" id="32597"/>
    <lineage>
        <taxon>Eukaryota</taxon>
        <taxon>Sar</taxon>
        <taxon>Alveolata</taxon>
        <taxon>Perkinsozoa</taxon>
        <taxon>Perkinsea</taxon>
        <taxon>Perkinsida</taxon>
        <taxon>Perkinsidae</taxon>
        <taxon>Perkinsus</taxon>
    </lineage>
</organism>
<proteinExistence type="predicted"/>
<dbReference type="EMBL" id="JABANM010012338">
    <property type="protein sequence ID" value="KAF4736175.1"/>
    <property type="molecule type" value="Genomic_DNA"/>
</dbReference>
<dbReference type="SMART" id="SM01375">
    <property type="entry name" value="Dynein_light"/>
    <property type="match status" value="1"/>
</dbReference>
<gene>
    <name evidence="2" type="ORF">FOZ62_023955</name>
</gene>
<reference evidence="2 3" key="1">
    <citation type="submission" date="2020-04" db="EMBL/GenBank/DDBJ databases">
        <title>Perkinsus olseni comparative genomics.</title>
        <authorList>
            <person name="Bogema D.R."/>
        </authorList>
    </citation>
    <scope>NUCLEOTIDE SEQUENCE [LARGE SCALE GENOMIC DNA]</scope>
    <source>
        <strain evidence="2">ATCC PRA-205</strain>
    </source>
</reference>
<dbReference type="Proteomes" id="UP000574390">
    <property type="component" value="Unassembled WGS sequence"/>
</dbReference>
<evidence type="ECO:0008006" key="4">
    <source>
        <dbReference type="Google" id="ProtNLM"/>
    </source>
</evidence>
<dbReference type="InterPro" id="IPR037177">
    <property type="entry name" value="DLC_sf"/>
</dbReference>